<proteinExistence type="predicted"/>
<evidence type="ECO:0000313" key="1">
    <source>
        <dbReference type="EMBL" id="GGI53698.1"/>
    </source>
</evidence>
<accession>A0A8J3F5L0</accession>
<dbReference type="EMBL" id="BMDP01000001">
    <property type="protein sequence ID" value="GGI53698.1"/>
    <property type="molecule type" value="Genomic_DNA"/>
</dbReference>
<organism evidence="1 2">
    <name type="scientific">Oxalicibacterium solurbis</name>
    <dbReference type="NCBI Taxonomy" id="69280"/>
    <lineage>
        <taxon>Bacteria</taxon>
        <taxon>Pseudomonadati</taxon>
        <taxon>Pseudomonadota</taxon>
        <taxon>Betaproteobacteria</taxon>
        <taxon>Burkholderiales</taxon>
        <taxon>Oxalobacteraceae</taxon>
        <taxon>Oxalicibacterium</taxon>
    </lineage>
</organism>
<sequence length="216" mass="23330">MVSNVRVAPIETPARLTERTKSQAVGNFLISSVVGSVAGSTGNAGNMQQMQANMEISRAFSENLSRTLPQNYAVESGRGVDLALAKKMSDYFDASTGALPKTQELYISVSAPLWELGYTSFLTSEDYNLSYGLNLNVQEKLNDQLNPVTAISCSGVAKETMPLEAWQADDYKNVNVAAEAIVNKCFTQFMTAMGLPVIDKSIDGSNQAQLQKTQAP</sequence>
<protein>
    <submittedName>
        <fullName evidence="1">Uncharacterized protein</fullName>
    </submittedName>
</protein>
<reference evidence="1" key="1">
    <citation type="journal article" date="2014" name="Int. J. Syst. Evol. Microbiol.">
        <title>Complete genome sequence of Corynebacterium casei LMG S-19264T (=DSM 44701T), isolated from a smear-ripened cheese.</title>
        <authorList>
            <consortium name="US DOE Joint Genome Institute (JGI-PGF)"/>
            <person name="Walter F."/>
            <person name="Albersmeier A."/>
            <person name="Kalinowski J."/>
            <person name="Ruckert C."/>
        </authorList>
    </citation>
    <scope>NUCLEOTIDE SEQUENCE</scope>
    <source>
        <strain evidence="1">CCM 7664</strain>
    </source>
</reference>
<comment type="caution">
    <text evidence="1">The sequence shown here is derived from an EMBL/GenBank/DDBJ whole genome shotgun (WGS) entry which is preliminary data.</text>
</comment>
<dbReference type="AlphaFoldDB" id="A0A8J3F5L0"/>
<evidence type="ECO:0000313" key="2">
    <source>
        <dbReference type="Proteomes" id="UP000627205"/>
    </source>
</evidence>
<gene>
    <name evidence="1" type="ORF">GCM10011430_08720</name>
</gene>
<keyword evidence="2" id="KW-1185">Reference proteome</keyword>
<name>A0A8J3F5L0_9BURK</name>
<reference evidence="1" key="2">
    <citation type="submission" date="2020-09" db="EMBL/GenBank/DDBJ databases">
        <authorList>
            <person name="Sun Q."/>
            <person name="Sedlacek I."/>
        </authorList>
    </citation>
    <scope>NUCLEOTIDE SEQUENCE</scope>
    <source>
        <strain evidence="1">CCM 7664</strain>
    </source>
</reference>
<dbReference type="Proteomes" id="UP000627205">
    <property type="component" value="Unassembled WGS sequence"/>
</dbReference>